<evidence type="ECO:0000313" key="4">
    <source>
        <dbReference type="Proteomes" id="UP000051913"/>
    </source>
</evidence>
<dbReference type="STRING" id="1518501.CQ10_25625"/>
<evidence type="ECO:0000313" key="3">
    <source>
        <dbReference type="EMBL" id="KRR12296.1"/>
    </source>
</evidence>
<protein>
    <submittedName>
        <fullName evidence="3">Transcriptional regulator</fullName>
    </submittedName>
</protein>
<proteinExistence type="predicted"/>
<dbReference type="AlphaFoldDB" id="A0A0R3KVU3"/>
<dbReference type="GO" id="GO:0003677">
    <property type="term" value="F:DNA binding"/>
    <property type="evidence" value="ECO:0007669"/>
    <property type="project" value="InterPro"/>
</dbReference>
<organism evidence="3 4">
    <name type="scientific">Bradyrhizobium valentinum</name>
    <dbReference type="NCBI Taxonomy" id="1518501"/>
    <lineage>
        <taxon>Bacteria</taxon>
        <taxon>Pseudomonadati</taxon>
        <taxon>Pseudomonadota</taxon>
        <taxon>Alphaproteobacteria</taxon>
        <taxon>Hyphomicrobiales</taxon>
        <taxon>Nitrobacteraceae</taxon>
        <taxon>Bradyrhizobium</taxon>
    </lineage>
</organism>
<dbReference type="InterPro" id="IPR036388">
    <property type="entry name" value="WH-like_DNA-bd_sf"/>
</dbReference>
<dbReference type="NCBIfam" id="TIGR02337">
    <property type="entry name" value="HpaR"/>
    <property type="match status" value="1"/>
</dbReference>
<dbReference type="PROSITE" id="PS50995">
    <property type="entry name" value="HTH_MARR_2"/>
    <property type="match status" value="1"/>
</dbReference>
<accession>A0A0R3KVU3</accession>
<evidence type="ECO:0000259" key="2">
    <source>
        <dbReference type="PROSITE" id="PS50995"/>
    </source>
</evidence>
<dbReference type="InterPro" id="IPR036390">
    <property type="entry name" value="WH_DNA-bd_sf"/>
</dbReference>
<feature type="domain" description="HTH marR-type" evidence="2">
    <location>
        <begin position="29"/>
        <end position="161"/>
    </location>
</feature>
<dbReference type="GO" id="GO:0003700">
    <property type="term" value="F:DNA-binding transcription factor activity"/>
    <property type="evidence" value="ECO:0007669"/>
    <property type="project" value="InterPro"/>
</dbReference>
<name>A0A0R3KVU3_9BRAD</name>
<dbReference type="InterPro" id="IPR012712">
    <property type="entry name" value="HpaR/FarR"/>
</dbReference>
<dbReference type="InterPro" id="IPR039422">
    <property type="entry name" value="MarR/SlyA-like"/>
</dbReference>
<keyword evidence="4" id="KW-1185">Reference proteome</keyword>
<dbReference type="OrthoDB" id="8588347at2"/>
<reference evidence="3 4" key="1">
    <citation type="submission" date="2014-03" db="EMBL/GenBank/DDBJ databases">
        <title>Bradyrhizobium valentinum sp. nov., isolated from effective nodules of Lupinus mariae-josephae, a lupine endemic of basic-lime soils in Eastern Spain.</title>
        <authorList>
            <person name="Duran D."/>
            <person name="Rey L."/>
            <person name="Navarro A."/>
            <person name="Busquets A."/>
            <person name="Imperial J."/>
            <person name="Ruiz-Argueso T."/>
        </authorList>
    </citation>
    <scope>NUCLEOTIDE SEQUENCE [LARGE SCALE GENOMIC DNA]</scope>
    <source>
        <strain evidence="3 4">LmjM3</strain>
    </source>
</reference>
<evidence type="ECO:0000256" key="1">
    <source>
        <dbReference type="SAM" id="MobiDB-lite"/>
    </source>
</evidence>
<dbReference type="SUPFAM" id="SSF46785">
    <property type="entry name" value="Winged helix' DNA-binding domain"/>
    <property type="match status" value="1"/>
</dbReference>
<gene>
    <name evidence="3" type="ORF">CP49_24540</name>
</gene>
<dbReference type="InterPro" id="IPR000835">
    <property type="entry name" value="HTH_MarR-typ"/>
</dbReference>
<sequence length="178" mass="19871">MAGKKSPNGPRLEPEGTTAARRAPMREFSRSLPMSLLRAREAVMRQFRPSLRNHGLTEQQWRILRALTAVDTIEVTELARVAFLLGPSLSRILRDLEARDLIERRTAKADLRRGEVSISSRGLKLIEAVAPTSEAIYAEITSRYGARKLAELQDMLGELERGLAEMEVSGEAETEADE</sequence>
<comment type="caution">
    <text evidence="3">The sequence shown here is derived from an EMBL/GenBank/DDBJ whole genome shotgun (WGS) entry which is preliminary data.</text>
</comment>
<dbReference type="PANTHER" id="PTHR33164">
    <property type="entry name" value="TRANSCRIPTIONAL REGULATOR, MARR FAMILY"/>
    <property type="match status" value="1"/>
</dbReference>
<dbReference type="EMBL" id="LLXX01000030">
    <property type="protein sequence ID" value="KRR12296.1"/>
    <property type="molecule type" value="Genomic_DNA"/>
</dbReference>
<dbReference type="Pfam" id="PF12802">
    <property type="entry name" value="MarR_2"/>
    <property type="match status" value="1"/>
</dbReference>
<dbReference type="GO" id="GO:0006950">
    <property type="term" value="P:response to stress"/>
    <property type="evidence" value="ECO:0007669"/>
    <property type="project" value="TreeGrafter"/>
</dbReference>
<dbReference type="SMART" id="SM00347">
    <property type="entry name" value="HTH_MARR"/>
    <property type="match status" value="1"/>
</dbReference>
<dbReference type="Proteomes" id="UP000051913">
    <property type="component" value="Unassembled WGS sequence"/>
</dbReference>
<dbReference type="RefSeq" id="WP_057849285.1">
    <property type="nucleotide sequence ID" value="NZ_LLXX01000030.1"/>
</dbReference>
<feature type="region of interest" description="Disordered" evidence="1">
    <location>
        <begin position="1"/>
        <end position="25"/>
    </location>
</feature>
<dbReference type="PANTHER" id="PTHR33164:SF13">
    <property type="entry name" value="4-HYDROXYPHENYLACETATE CATABOLISM PROTEIN"/>
    <property type="match status" value="1"/>
</dbReference>
<dbReference type="Gene3D" id="1.10.10.10">
    <property type="entry name" value="Winged helix-like DNA-binding domain superfamily/Winged helix DNA-binding domain"/>
    <property type="match status" value="1"/>
</dbReference>
<dbReference type="GO" id="GO:0045892">
    <property type="term" value="P:negative regulation of DNA-templated transcription"/>
    <property type="evidence" value="ECO:0007669"/>
    <property type="project" value="InterPro"/>
</dbReference>